<dbReference type="Proteomes" id="UP001602370">
    <property type="component" value="Unassembled WGS sequence"/>
</dbReference>
<name>A0ABW6Y347_9ACTN</name>
<reference evidence="2 3" key="1">
    <citation type="submission" date="2024-10" db="EMBL/GenBank/DDBJ databases">
        <title>The Natural Products Discovery Center: Release of the First 8490 Sequenced Strains for Exploring Actinobacteria Biosynthetic Diversity.</title>
        <authorList>
            <person name="Kalkreuter E."/>
            <person name="Kautsar S.A."/>
            <person name="Yang D."/>
            <person name="Bader C.D."/>
            <person name="Teijaro C.N."/>
            <person name="Fluegel L."/>
            <person name="Davis C.M."/>
            <person name="Simpson J.R."/>
            <person name="Lauterbach L."/>
            <person name="Steele A.D."/>
            <person name="Gui C."/>
            <person name="Meng S."/>
            <person name="Li G."/>
            <person name="Viehrig K."/>
            <person name="Ye F."/>
            <person name="Su P."/>
            <person name="Kiefer A.F."/>
            <person name="Nichols A."/>
            <person name="Cepeda A.J."/>
            <person name="Yan W."/>
            <person name="Fan B."/>
            <person name="Jiang Y."/>
            <person name="Adhikari A."/>
            <person name="Zheng C.-J."/>
            <person name="Schuster L."/>
            <person name="Cowan T.M."/>
            <person name="Smanski M.J."/>
            <person name="Chevrette M.G."/>
            <person name="De Carvalho L.P.S."/>
            <person name="Shen B."/>
        </authorList>
    </citation>
    <scope>NUCLEOTIDE SEQUENCE [LARGE SCALE GENOMIC DNA]</scope>
    <source>
        <strain evidence="2 3">NPDC012605</strain>
    </source>
</reference>
<feature type="region of interest" description="Disordered" evidence="1">
    <location>
        <begin position="28"/>
        <end position="54"/>
    </location>
</feature>
<sequence length="54" mass="5635">MATSLEVTGPLGGADTSRLFVTVQVSARALPHASDRLKTRPEDGNGAENQEPDA</sequence>
<proteinExistence type="predicted"/>
<organism evidence="2 3">
    <name type="scientific">Streptomyces flavochromogenes</name>
    <dbReference type="NCBI Taxonomy" id="68199"/>
    <lineage>
        <taxon>Bacteria</taxon>
        <taxon>Bacillati</taxon>
        <taxon>Actinomycetota</taxon>
        <taxon>Actinomycetes</taxon>
        <taxon>Kitasatosporales</taxon>
        <taxon>Streptomycetaceae</taxon>
        <taxon>Streptomyces</taxon>
    </lineage>
</organism>
<comment type="caution">
    <text evidence="2">The sequence shown here is derived from an EMBL/GenBank/DDBJ whole genome shotgun (WGS) entry which is preliminary data.</text>
</comment>
<evidence type="ECO:0000256" key="1">
    <source>
        <dbReference type="SAM" id="MobiDB-lite"/>
    </source>
</evidence>
<evidence type="ECO:0000313" key="2">
    <source>
        <dbReference type="EMBL" id="MFF5924187.1"/>
    </source>
</evidence>
<evidence type="ECO:0000313" key="3">
    <source>
        <dbReference type="Proteomes" id="UP001602370"/>
    </source>
</evidence>
<protein>
    <submittedName>
        <fullName evidence="2">Uncharacterized protein</fullName>
    </submittedName>
</protein>
<dbReference type="RefSeq" id="WP_388312041.1">
    <property type="nucleotide sequence ID" value="NZ_JBIBDZ010000019.1"/>
</dbReference>
<dbReference type="EMBL" id="JBIBDZ010000019">
    <property type="protein sequence ID" value="MFF5924187.1"/>
    <property type="molecule type" value="Genomic_DNA"/>
</dbReference>
<gene>
    <name evidence="2" type="ORF">ACFY8C_38565</name>
</gene>
<keyword evidence="3" id="KW-1185">Reference proteome</keyword>
<feature type="compositionally biased region" description="Basic and acidic residues" evidence="1">
    <location>
        <begin position="33"/>
        <end position="43"/>
    </location>
</feature>
<accession>A0ABW6Y347</accession>